<dbReference type="InterPro" id="IPR050882">
    <property type="entry name" value="Prepilin_peptidase/N-MTase"/>
</dbReference>
<dbReference type="EMBL" id="CP108084">
    <property type="protein sequence ID" value="WUP48810.1"/>
    <property type="molecule type" value="Genomic_DNA"/>
</dbReference>
<dbReference type="PANTHER" id="PTHR30487:SF0">
    <property type="entry name" value="PREPILIN LEADER PEPTIDASE_N-METHYLTRANSFERASE-RELATED"/>
    <property type="match status" value="1"/>
</dbReference>
<evidence type="ECO:0000256" key="1">
    <source>
        <dbReference type="ARBA" id="ARBA00005801"/>
    </source>
</evidence>
<accession>A0ABZ1S5N4</accession>
<sequence>MTAGLPTTASLGVVAGSVILGVLAGSAAPVLARRFVAVTGVHGPLGQAGVPPRFAGCFVLPTGAHRLPMSPAAVPRWPVPALAGAVVFAGLAVARGDDPGLPVFLLVAAIGLVLAVVDLICLRLPDLLVAAAAGGGVLGLGVVALATGTPARFPMMAAGTAVSLAVYLTLAVLPRSRLGFGDVKLAAALGPALGWAGWSALGWGLALPHVLAGVTALVLLATHRVRPDTPLPFGPAILCATWLALLA</sequence>
<name>A0ABZ1S5N4_9ACTN</name>
<feature type="transmembrane region" description="Helical" evidence="2">
    <location>
        <begin position="193"/>
        <end position="220"/>
    </location>
</feature>
<keyword evidence="2" id="KW-1133">Transmembrane helix</keyword>
<reference evidence="4" key="1">
    <citation type="submission" date="2022-10" db="EMBL/GenBank/DDBJ databases">
        <title>The complete genomes of actinobacterial strains from the NBC collection.</title>
        <authorList>
            <person name="Joergensen T.S."/>
            <person name="Alvarez Arevalo M."/>
            <person name="Sterndorff E.B."/>
            <person name="Faurdal D."/>
            <person name="Vuksanovic O."/>
            <person name="Mourched A.-S."/>
            <person name="Charusanti P."/>
            <person name="Shaw S."/>
            <person name="Blin K."/>
            <person name="Weber T."/>
        </authorList>
    </citation>
    <scope>NUCLEOTIDE SEQUENCE</scope>
    <source>
        <strain evidence="4">NBC_00256</strain>
    </source>
</reference>
<organism evidence="4 5">
    <name type="scientific">Micromonospora globbae</name>
    <dbReference type="NCBI Taxonomy" id="1894969"/>
    <lineage>
        <taxon>Bacteria</taxon>
        <taxon>Bacillati</taxon>
        <taxon>Actinomycetota</taxon>
        <taxon>Actinomycetes</taxon>
        <taxon>Micromonosporales</taxon>
        <taxon>Micromonosporaceae</taxon>
        <taxon>Micromonospora</taxon>
    </lineage>
</organism>
<protein>
    <submittedName>
        <fullName evidence="4">A24 family peptidase</fullName>
    </submittedName>
</protein>
<feature type="transmembrane region" description="Helical" evidence="2">
    <location>
        <begin position="101"/>
        <end position="121"/>
    </location>
</feature>
<dbReference type="Gene3D" id="1.20.120.1220">
    <property type="match status" value="1"/>
</dbReference>
<gene>
    <name evidence="4" type="ORF">OG994_25015</name>
</gene>
<evidence type="ECO:0000256" key="2">
    <source>
        <dbReference type="SAM" id="Phobius"/>
    </source>
</evidence>
<dbReference type="Proteomes" id="UP001432190">
    <property type="component" value="Chromosome"/>
</dbReference>
<evidence type="ECO:0000313" key="5">
    <source>
        <dbReference type="Proteomes" id="UP001432190"/>
    </source>
</evidence>
<dbReference type="RefSeq" id="WP_328851149.1">
    <property type="nucleotide sequence ID" value="NZ_CP108084.1"/>
</dbReference>
<feature type="transmembrane region" description="Helical" evidence="2">
    <location>
        <begin position="153"/>
        <end position="173"/>
    </location>
</feature>
<proteinExistence type="inferred from homology"/>
<feature type="transmembrane region" description="Helical" evidence="2">
    <location>
        <begin position="77"/>
        <end position="94"/>
    </location>
</feature>
<dbReference type="Pfam" id="PF01478">
    <property type="entry name" value="Peptidase_A24"/>
    <property type="match status" value="1"/>
</dbReference>
<feature type="transmembrane region" description="Helical" evidence="2">
    <location>
        <begin position="127"/>
        <end position="146"/>
    </location>
</feature>
<evidence type="ECO:0000313" key="4">
    <source>
        <dbReference type="EMBL" id="WUP48810.1"/>
    </source>
</evidence>
<dbReference type="InterPro" id="IPR000045">
    <property type="entry name" value="Prepilin_IV_endopep_pep"/>
</dbReference>
<keyword evidence="5" id="KW-1185">Reference proteome</keyword>
<evidence type="ECO:0000259" key="3">
    <source>
        <dbReference type="Pfam" id="PF01478"/>
    </source>
</evidence>
<feature type="domain" description="Prepilin type IV endopeptidase peptidase" evidence="3">
    <location>
        <begin position="106"/>
        <end position="208"/>
    </location>
</feature>
<keyword evidence="2" id="KW-0472">Membrane</keyword>
<dbReference type="PANTHER" id="PTHR30487">
    <property type="entry name" value="TYPE 4 PREPILIN-LIKE PROTEINS LEADER PEPTIDE-PROCESSING ENZYME"/>
    <property type="match status" value="1"/>
</dbReference>
<comment type="similarity">
    <text evidence="1">Belongs to the peptidase A24 family.</text>
</comment>
<keyword evidence="2" id="KW-0812">Transmembrane</keyword>